<evidence type="ECO:0000313" key="1">
    <source>
        <dbReference type="EMBL" id="KAH6823879.1"/>
    </source>
</evidence>
<name>A0AAD4IYY6_PERFH</name>
<protein>
    <submittedName>
        <fullName evidence="1">Uncharacterized protein</fullName>
    </submittedName>
</protein>
<sequence>MGNITSCFSAQSNTAKLIDIHRKTVRAVHLPATAAELMLEEPGHVVSPVNDLRRDRRFSAVKADECLAGRGVYILIPVSRVNGKVSESEMVVIESICGGERTKRRSSKILPVVAEVSGDGCDNPGKLIGGESDIGRVNCRVKQWKPALEPIYEGI</sequence>
<reference evidence="1 2" key="1">
    <citation type="journal article" date="2021" name="Nat. Commun.">
        <title>Incipient diploidization of the medicinal plant Perilla within 10,000 years.</title>
        <authorList>
            <person name="Zhang Y."/>
            <person name="Shen Q."/>
            <person name="Leng L."/>
            <person name="Zhang D."/>
            <person name="Chen S."/>
            <person name="Shi Y."/>
            <person name="Ning Z."/>
            <person name="Chen S."/>
        </authorList>
    </citation>
    <scope>NUCLEOTIDE SEQUENCE [LARGE SCALE GENOMIC DNA]</scope>
    <source>
        <strain evidence="2">cv. PC099</strain>
    </source>
</reference>
<dbReference type="PANTHER" id="PTHR33052">
    <property type="entry name" value="DUF4228 DOMAIN PROTEIN-RELATED"/>
    <property type="match status" value="1"/>
</dbReference>
<dbReference type="InterPro" id="IPR025322">
    <property type="entry name" value="PADRE_dom"/>
</dbReference>
<dbReference type="AlphaFoldDB" id="A0AAD4IYY6"/>
<accession>A0AAD4IYY6</accession>
<dbReference type="EMBL" id="SDAM02000556">
    <property type="protein sequence ID" value="KAH6823879.1"/>
    <property type="molecule type" value="Genomic_DNA"/>
</dbReference>
<comment type="caution">
    <text evidence="1">The sequence shown here is derived from an EMBL/GenBank/DDBJ whole genome shotgun (WGS) entry which is preliminary data.</text>
</comment>
<keyword evidence="2" id="KW-1185">Reference proteome</keyword>
<organism evidence="1 2">
    <name type="scientific">Perilla frutescens var. hirtella</name>
    <name type="common">Perilla citriodora</name>
    <name type="synonym">Perilla setoyensis</name>
    <dbReference type="NCBI Taxonomy" id="608512"/>
    <lineage>
        <taxon>Eukaryota</taxon>
        <taxon>Viridiplantae</taxon>
        <taxon>Streptophyta</taxon>
        <taxon>Embryophyta</taxon>
        <taxon>Tracheophyta</taxon>
        <taxon>Spermatophyta</taxon>
        <taxon>Magnoliopsida</taxon>
        <taxon>eudicotyledons</taxon>
        <taxon>Gunneridae</taxon>
        <taxon>Pentapetalae</taxon>
        <taxon>asterids</taxon>
        <taxon>lamiids</taxon>
        <taxon>Lamiales</taxon>
        <taxon>Lamiaceae</taxon>
        <taxon>Nepetoideae</taxon>
        <taxon>Elsholtzieae</taxon>
        <taxon>Perilla</taxon>
    </lineage>
</organism>
<evidence type="ECO:0000313" key="2">
    <source>
        <dbReference type="Proteomes" id="UP001190926"/>
    </source>
</evidence>
<proteinExistence type="predicted"/>
<gene>
    <name evidence="1" type="ORF">C2S53_013575</name>
</gene>
<dbReference type="Proteomes" id="UP001190926">
    <property type="component" value="Unassembled WGS sequence"/>
</dbReference>
<dbReference type="Pfam" id="PF14009">
    <property type="entry name" value="PADRE"/>
    <property type="match status" value="1"/>
</dbReference>